<evidence type="ECO:0000313" key="1">
    <source>
        <dbReference type="EMBL" id="MBX56381.1"/>
    </source>
</evidence>
<accession>A0A2P2PNY3</accession>
<dbReference type="EMBL" id="GGEC01075897">
    <property type="protein sequence ID" value="MBX56381.1"/>
    <property type="molecule type" value="Transcribed_RNA"/>
</dbReference>
<proteinExistence type="predicted"/>
<reference evidence="1" key="1">
    <citation type="submission" date="2018-02" db="EMBL/GenBank/DDBJ databases">
        <title>Rhizophora mucronata_Transcriptome.</title>
        <authorList>
            <person name="Meera S.P."/>
            <person name="Sreeshan A."/>
            <person name="Augustine A."/>
        </authorList>
    </citation>
    <scope>NUCLEOTIDE SEQUENCE</scope>
    <source>
        <tissue evidence="1">Leaf</tissue>
    </source>
</reference>
<name>A0A2P2PNY3_RHIMU</name>
<protein>
    <submittedName>
        <fullName evidence="1">Uncharacterized protein</fullName>
    </submittedName>
</protein>
<organism evidence="1">
    <name type="scientific">Rhizophora mucronata</name>
    <name type="common">Asiatic mangrove</name>
    <dbReference type="NCBI Taxonomy" id="61149"/>
    <lineage>
        <taxon>Eukaryota</taxon>
        <taxon>Viridiplantae</taxon>
        <taxon>Streptophyta</taxon>
        <taxon>Embryophyta</taxon>
        <taxon>Tracheophyta</taxon>
        <taxon>Spermatophyta</taxon>
        <taxon>Magnoliopsida</taxon>
        <taxon>eudicotyledons</taxon>
        <taxon>Gunneridae</taxon>
        <taxon>Pentapetalae</taxon>
        <taxon>rosids</taxon>
        <taxon>fabids</taxon>
        <taxon>Malpighiales</taxon>
        <taxon>Rhizophoraceae</taxon>
        <taxon>Rhizophora</taxon>
    </lineage>
</organism>
<sequence length="15" mass="1741">MRVLIVSEVATMQYT</sequence>